<dbReference type="EMBL" id="FQYN01000001">
    <property type="protein sequence ID" value="SHI39653.1"/>
    <property type="molecule type" value="Genomic_DNA"/>
</dbReference>
<accession>A0A1M6ATW5</accession>
<dbReference type="Proteomes" id="UP000184418">
    <property type="component" value="Unassembled WGS sequence"/>
</dbReference>
<dbReference type="AlphaFoldDB" id="A0A1M6ATW5"/>
<name>A0A1M6ATW5_9BACT</name>
<keyword evidence="2" id="KW-1185">Reference proteome</keyword>
<organism evidence="1 2">
    <name type="scientific">Hymenobacter daecheongensis DSM 21074</name>
    <dbReference type="NCBI Taxonomy" id="1121955"/>
    <lineage>
        <taxon>Bacteria</taxon>
        <taxon>Pseudomonadati</taxon>
        <taxon>Bacteroidota</taxon>
        <taxon>Cytophagia</taxon>
        <taxon>Cytophagales</taxon>
        <taxon>Hymenobacteraceae</taxon>
        <taxon>Hymenobacter</taxon>
    </lineage>
</organism>
<sequence>MFLADAQPGMATPPGSFLFRSKGRIAESSHTHNYKKYRGNSRHKARKLGAYKRWRLRCKAKHKARLKAQPRIGRTTL</sequence>
<evidence type="ECO:0000313" key="1">
    <source>
        <dbReference type="EMBL" id="SHI39653.1"/>
    </source>
</evidence>
<gene>
    <name evidence="1" type="ORF">SAMN02745146_0756</name>
</gene>
<proteinExistence type="predicted"/>
<evidence type="ECO:0000313" key="2">
    <source>
        <dbReference type="Proteomes" id="UP000184418"/>
    </source>
</evidence>
<reference evidence="1 2" key="1">
    <citation type="submission" date="2016-11" db="EMBL/GenBank/DDBJ databases">
        <authorList>
            <person name="Jaros S."/>
            <person name="Januszkiewicz K."/>
            <person name="Wedrychowicz H."/>
        </authorList>
    </citation>
    <scope>NUCLEOTIDE SEQUENCE [LARGE SCALE GENOMIC DNA]</scope>
    <source>
        <strain evidence="1 2">DSM 21074</strain>
    </source>
</reference>
<protein>
    <submittedName>
        <fullName evidence="1">Uncharacterized protein</fullName>
    </submittedName>
</protein>